<dbReference type="Proteomes" id="UP000018217">
    <property type="component" value="Unassembled WGS sequence"/>
</dbReference>
<reference evidence="1 2" key="1">
    <citation type="journal article" date="2013" name="Syst. Appl. Microbiol.">
        <title>Phylogenetic position and virulence apparatus of the pear flower necrosis pathogen Erwinia piriflorinigrans CFBP 5888T as assessed by comparative genomics.</title>
        <authorList>
            <person name="Smits T.H."/>
            <person name="Rezzonico F."/>
            <person name="Lopez M.M."/>
            <person name="Blom J."/>
            <person name="Goesmann A."/>
            <person name="Frey J.E."/>
            <person name="Duffy B."/>
        </authorList>
    </citation>
    <scope>NUCLEOTIDE SEQUENCE [LARGE SCALE GENOMIC DNA]</scope>
    <source>
        <strain evidence="2">CFBP5888</strain>
    </source>
</reference>
<evidence type="ECO:0000313" key="1">
    <source>
        <dbReference type="EMBL" id="CCG88233.1"/>
    </source>
</evidence>
<keyword evidence="2" id="KW-1185">Reference proteome</keyword>
<dbReference type="AlphaFoldDB" id="V5ZA44"/>
<proteinExistence type="predicted"/>
<comment type="caution">
    <text evidence="1">The sequence shown here is derived from an EMBL/GenBank/DDBJ whole genome shotgun (WGS) entry which is preliminary data.</text>
</comment>
<name>V5ZA44_9GAMM</name>
<dbReference type="EMBL" id="CAHS01000017">
    <property type="protein sequence ID" value="CCG88233.1"/>
    <property type="molecule type" value="Genomic_DNA"/>
</dbReference>
<gene>
    <name evidence="1" type="ORF">EPIR_2870</name>
</gene>
<organism evidence="1 2">
    <name type="scientific">Erwinia piriflorinigrans CFBP 5888</name>
    <dbReference type="NCBI Taxonomy" id="1161919"/>
    <lineage>
        <taxon>Bacteria</taxon>
        <taxon>Pseudomonadati</taxon>
        <taxon>Pseudomonadota</taxon>
        <taxon>Gammaproteobacteria</taxon>
        <taxon>Enterobacterales</taxon>
        <taxon>Erwiniaceae</taxon>
        <taxon>Erwinia</taxon>
    </lineage>
</organism>
<protein>
    <submittedName>
        <fullName evidence="1">Uncharacterized protein</fullName>
    </submittedName>
</protein>
<sequence>MLNGNDNQQTDVQYLQYQQDCSQRYHLHLLHQGECAQPVNAFGLPFTARTGC</sequence>
<accession>V5ZA44</accession>
<evidence type="ECO:0000313" key="2">
    <source>
        <dbReference type="Proteomes" id="UP000018217"/>
    </source>
</evidence>